<evidence type="ECO:0000313" key="1">
    <source>
        <dbReference type="EMBL" id="VFK77877.1"/>
    </source>
</evidence>
<gene>
    <name evidence="1" type="ORF">BECKSD772D_GA0070982_100334</name>
</gene>
<protein>
    <submittedName>
        <fullName evidence="1">Uncharacterized protein</fullName>
    </submittedName>
</protein>
<reference evidence="1" key="1">
    <citation type="submission" date="2019-02" db="EMBL/GenBank/DDBJ databases">
        <authorList>
            <person name="Gruber-Vodicka R. H."/>
            <person name="Seah K. B. B."/>
        </authorList>
    </citation>
    <scope>NUCLEOTIDE SEQUENCE</scope>
    <source>
        <strain evidence="1">BECK_S127</strain>
    </source>
</reference>
<dbReference type="AlphaFoldDB" id="A0A451BHW8"/>
<name>A0A451BHW8_9GAMM</name>
<organism evidence="1">
    <name type="scientific">Candidatus Kentrum sp. SD</name>
    <dbReference type="NCBI Taxonomy" id="2126332"/>
    <lineage>
        <taxon>Bacteria</taxon>
        <taxon>Pseudomonadati</taxon>
        <taxon>Pseudomonadota</taxon>
        <taxon>Gammaproteobacteria</taxon>
        <taxon>Candidatus Kentrum</taxon>
    </lineage>
</organism>
<proteinExistence type="predicted"/>
<accession>A0A451BHW8</accession>
<sequence>MDTYRNELVNALEKATLLVNRLANREISIEQFVSEYGNFFYYEALDGHEADEQRKQLLNEFSDVITFHENIQASVVDLVFLGSSEQKQQYLDAGRIDSGNAEQRVQHLANEYDIGGLLKRLN</sequence>
<dbReference type="EMBL" id="CAADHB010000003">
    <property type="protein sequence ID" value="VFK77877.1"/>
    <property type="molecule type" value="Genomic_DNA"/>
</dbReference>